<dbReference type="Proteomes" id="UP000091820">
    <property type="component" value="Unassembled WGS sequence"/>
</dbReference>
<keyword evidence="2" id="KW-0812">Transmembrane</keyword>
<reference evidence="3" key="2">
    <citation type="submission" date="2020-05" db="UniProtKB">
        <authorList>
            <consortium name="EnsemblMetazoa"/>
        </authorList>
    </citation>
    <scope>IDENTIFICATION</scope>
    <source>
        <strain evidence="3">IAEA</strain>
    </source>
</reference>
<feature type="compositionally biased region" description="Acidic residues" evidence="1">
    <location>
        <begin position="237"/>
        <end position="249"/>
    </location>
</feature>
<reference evidence="4" key="1">
    <citation type="submission" date="2014-03" db="EMBL/GenBank/DDBJ databases">
        <authorList>
            <person name="Aksoy S."/>
            <person name="Warren W."/>
            <person name="Wilson R.K."/>
        </authorList>
    </citation>
    <scope>NUCLEOTIDE SEQUENCE [LARGE SCALE GENOMIC DNA]</scope>
    <source>
        <strain evidence="4">IAEA</strain>
    </source>
</reference>
<evidence type="ECO:0000256" key="2">
    <source>
        <dbReference type="SAM" id="Phobius"/>
    </source>
</evidence>
<feature type="transmembrane region" description="Helical" evidence="2">
    <location>
        <begin position="29"/>
        <end position="58"/>
    </location>
</feature>
<organism evidence="3 4">
    <name type="scientific">Glossina brevipalpis</name>
    <dbReference type="NCBI Taxonomy" id="37001"/>
    <lineage>
        <taxon>Eukaryota</taxon>
        <taxon>Metazoa</taxon>
        <taxon>Ecdysozoa</taxon>
        <taxon>Arthropoda</taxon>
        <taxon>Hexapoda</taxon>
        <taxon>Insecta</taxon>
        <taxon>Pterygota</taxon>
        <taxon>Neoptera</taxon>
        <taxon>Endopterygota</taxon>
        <taxon>Diptera</taxon>
        <taxon>Brachycera</taxon>
        <taxon>Muscomorpha</taxon>
        <taxon>Hippoboscoidea</taxon>
        <taxon>Glossinidae</taxon>
        <taxon>Glossina</taxon>
    </lineage>
</organism>
<protein>
    <submittedName>
        <fullName evidence="3">Uncharacterized protein</fullName>
    </submittedName>
</protein>
<feature type="region of interest" description="Disordered" evidence="1">
    <location>
        <begin position="209"/>
        <end position="260"/>
    </location>
</feature>
<dbReference type="VEuPathDB" id="VectorBase:GBRI038769"/>
<evidence type="ECO:0000256" key="1">
    <source>
        <dbReference type="SAM" id="MobiDB-lite"/>
    </source>
</evidence>
<dbReference type="EnsemblMetazoa" id="GBRI038769-RA">
    <property type="protein sequence ID" value="GBRI038769-PA"/>
    <property type="gene ID" value="GBRI038769"/>
</dbReference>
<keyword evidence="2" id="KW-1133">Transmembrane helix</keyword>
<evidence type="ECO:0000313" key="3">
    <source>
        <dbReference type="EnsemblMetazoa" id="GBRI038769-PA"/>
    </source>
</evidence>
<evidence type="ECO:0000313" key="4">
    <source>
        <dbReference type="Proteomes" id="UP000091820"/>
    </source>
</evidence>
<proteinExistence type="predicted"/>
<feature type="transmembrane region" description="Helical" evidence="2">
    <location>
        <begin position="64"/>
        <end position="85"/>
    </location>
</feature>
<keyword evidence="2" id="KW-0472">Membrane</keyword>
<dbReference type="AlphaFoldDB" id="A0A1A9WZP4"/>
<name>A0A1A9WZP4_9MUSC</name>
<accession>A0A1A9WZP4</accession>
<sequence length="284" mass="30275">MNFPLSIKYNNDATKVEEKVAATAATLALLVRLAIVGVIFPVVVFIVLLLLALAPIFTTVPSKVAFVAAVEMYAFAVAAGLATVAMIVHLSAAAFLAAASVVAAAFQPLSQSFEETVAMAFAEVLTDNYLLQNFQTFAVVGLFLSIPAFPPPPIRTAPPKAAFIVAAPGPKFMLCVVLGGWSLGSPPPISLFPVFSLLLPAPSSLPVPAPPPPTVPHITEHHHKNRQINDYYKDGNESDDDNSGDDDNGESDHDNNAVEVADEVFVAVENKCNNDKSKFEHKQR</sequence>
<keyword evidence="4" id="KW-1185">Reference proteome</keyword>